<gene>
    <name evidence="2" type="ordered locus">Niako_2996</name>
</gene>
<dbReference type="HOGENOM" id="CLU_3357286_0_0_10"/>
<name>G8TD86_NIAKG</name>
<dbReference type="EMBL" id="CP003178">
    <property type="protein sequence ID" value="AEV99326.1"/>
    <property type="molecule type" value="Genomic_DNA"/>
</dbReference>
<dbReference type="AlphaFoldDB" id="G8TD86"/>
<feature type="transmembrane region" description="Helical" evidence="1">
    <location>
        <begin position="16"/>
        <end position="34"/>
    </location>
</feature>
<evidence type="ECO:0000313" key="2">
    <source>
        <dbReference type="EMBL" id="AEV99326.1"/>
    </source>
</evidence>
<sequence>MQKFNLQEANEKRTKIAVIVLFFAALVLFSYWYTQS</sequence>
<keyword evidence="1" id="KW-0812">Transmembrane</keyword>
<dbReference type="Proteomes" id="UP000005438">
    <property type="component" value="Chromosome"/>
</dbReference>
<accession>G8TD86</accession>
<evidence type="ECO:0000313" key="3">
    <source>
        <dbReference type="Proteomes" id="UP000005438"/>
    </source>
</evidence>
<evidence type="ECO:0000256" key="1">
    <source>
        <dbReference type="SAM" id="Phobius"/>
    </source>
</evidence>
<keyword evidence="1" id="KW-1133">Transmembrane helix</keyword>
<reference evidence="2 3" key="1">
    <citation type="submission" date="2011-12" db="EMBL/GenBank/DDBJ databases">
        <title>The complete genome of Niastella koreensis GR20-10.</title>
        <authorList>
            <consortium name="US DOE Joint Genome Institute (JGI-PGF)"/>
            <person name="Lucas S."/>
            <person name="Han J."/>
            <person name="Lapidus A."/>
            <person name="Bruce D."/>
            <person name="Goodwin L."/>
            <person name="Pitluck S."/>
            <person name="Peters L."/>
            <person name="Kyrpides N."/>
            <person name="Mavromatis K."/>
            <person name="Ivanova N."/>
            <person name="Mikhailova N."/>
            <person name="Davenport K."/>
            <person name="Saunders E."/>
            <person name="Detter J.C."/>
            <person name="Tapia R."/>
            <person name="Han C."/>
            <person name="Land M."/>
            <person name="Hauser L."/>
            <person name="Markowitz V."/>
            <person name="Cheng J.-F."/>
            <person name="Hugenholtz P."/>
            <person name="Woyke T."/>
            <person name="Wu D."/>
            <person name="Tindall B."/>
            <person name="Pomrenke H."/>
            <person name="Brambilla E."/>
            <person name="Klenk H.-P."/>
            <person name="Eisen J.A."/>
        </authorList>
    </citation>
    <scope>NUCLEOTIDE SEQUENCE [LARGE SCALE GENOMIC DNA]</scope>
    <source>
        <strain evidence="3">DSM 17620 / KACC 11465 / NBRC 106392 / GR20-10</strain>
    </source>
</reference>
<proteinExistence type="predicted"/>
<dbReference type="KEGG" id="nko:Niako_2996"/>
<keyword evidence="1" id="KW-0472">Membrane</keyword>
<protein>
    <submittedName>
        <fullName evidence="2">Uncharacterized protein</fullName>
    </submittedName>
</protein>
<organism evidence="2 3">
    <name type="scientific">Niastella koreensis (strain DSM 17620 / KACC 11465 / NBRC 106392 / GR20-10)</name>
    <dbReference type="NCBI Taxonomy" id="700598"/>
    <lineage>
        <taxon>Bacteria</taxon>
        <taxon>Pseudomonadati</taxon>
        <taxon>Bacteroidota</taxon>
        <taxon>Chitinophagia</taxon>
        <taxon>Chitinophagales</taxon>
        <taxon>Chitinophagaceae</taxon>
        <taxon>Niastella</taxon>
    </lineage>
</organism>